<gene>
    <name evidence="1" type="ORF">BV25DRAFT_1822953</name>
</gene>
<reference evidence="1" key="1">
    <citation type="submission" date="2021-03" db="EMBL/GenBank/DDBJ databases">
        <authorList>
            <consortium name="DOE Joint Genome Institute"/>
            <person name="Ahrendt S."/>
            <person name="Looney B.P."/>
            <person name="Miyauchi S."/>
            <person name="Morin E."/>
            <person name="Drula E."/>
            <person name="Courty P.E."/>
            <person name="Chicoki N."/>
            <person name="Fauchery L."/>
            <person name="Kohler A."/>
            <person name="Kuo A."/>
            <person name="Labutti K."/>
            <person name="Pangilinan J."/>
            <person name="Lipzen A."/>
            <person name="Riley R."/>
            <person name="Andreopoulos W."/>
            <person name="He G."/>
            <person name="Johnson J."/>
            <person name="Barry K.W."/>
            <person name="Grigoriev I.V."/>
            <person name="Nagy L."/>
            <person name="Hibbett D."/>
            <person name="Henrissat B."/>
            <person name="Matheny P.B."/>
            <person name="Labbe J."/>
            <person name="Martin F."/>
        </authorList>
    </citation>
    <scope>NUCLEOTIDE SEQUENCE</scope>
    <source>
        <strain evidence="1">HHB10654</strain>
    </source>
</reference>
<dbReference type="Proteomes" id="UP000814140">
    <property type="component" value="Unassembled WGS sequence"/>
</dbReference>
<evidence type="ECO:0000313" key="1">
    <source>
        <dbReference type="EMBL" id="KAI0064571.1"/>
    </source>
</evidence>
<dbReference type="EMBL" id="MU277198">
    <property type="protein sequence ID" value="KAI0064571.1"/>
    <property type="molecule type" value="Genomic_DNA"/>
</dbReference>
<keyword evidence="2" id="KW-1185">Reference proteome</keyword>
<sequence>MPCYRVRPTIPSMRRTWPDSFDKHKRGTVYPPFLVPGISPRLRLRTGATYLIYAVVFLMRAQIHGAVLYKHTPYKFYRRSSRARARR</sequence>
<reference evidence="1" key="2">
    <citation type="journal article" date="2022" name="New Phytol.">
        <title>Evolutionary transition to the ectomycorrhizal habit in the genomes of a hyperdiverse lineage of mushroom-forming fungi.</title>
        <authorList>
            <person name="Looney B."/>
            <person name="Miyauchi S."/>
            <person name="Morin E."/>
            <person name="Drula E."/>
            <person name="Courty P.E."/>
            <person name="Kohler A."/>
            <person name="Kuo A."/>
            <person name="LaButti K."/>
            <person name="Pangilinan J."/>
            <person name="Lipzen A."/>
            <person name="Riley R."/>
            <person name="Andreopoulos W."/>
            <person name="He G."/>
            <person name="Johnson J."/>
            <person name="Nolan M."/>
            <person name="Tritt A."/>
            <person name="Barry K.W."/>
            <person name="Grigoriev I.V."/>
            <person name="Nagy L.G."/>
            <person name="Hibbett D."/>
            <person name="Henrissat B."/>
            <person name="Matheny P.B."/>
            <person name="Labbe J."/>
            <person name="Martin F.M."/>
        </authorList>
    </citation>
    <scope>NUCLEOTIDE SEQUENCE</scope>
    <source>
        <strain evidence="1">HHB10654</strain>
    </source>
</reference>
<organism evidence="1 2">
    <name type="scientific">Artomyces pyxidatus</name>
    <dbReference type="NCBI Taxonomy" id="48021"/>
    <lineage>
        <taxon>Eukaryota</taxon>
        <taxon>Fungi</taxon>
        <taxon>Dikarya</taxon>
        <taxon>Basidiomycota</taxon>
        <taxon>Agaricomycotina</taxon>
        <taxon>Agaricomycetes</taxon>
        <taxon>Russulales</taxon>
        <taxon>Auriscalpiaceae</taxon>
        <taxon>Artomyces</taxon>
    </lineage>
</organism>
<proteinExistence type="predicted"/>
<name>A0ACB8T8U9_9AGAM</name>
<comment type="caution">
    <text evidence="1">The sequence shown here is derived from an EMBL/GenBank/DDBJ whole genome shotgun (WGS) entry which is preliminary data.</text>
</comment>
<protein>
    <submittedName>
        <fullName evidence="1">Uncharacterized protein</fullName>
    </submittedName>
</protein>
<evidence type="ECO:0000313" key="2">
    <source>
        <dbReference type="Proteomes" id="UP000814140"/>
    </source>
</evidence>
<accession>A0ACB8T8U9</accession>